<comment type="subcellular location">
    <subcellularLocation>
        <location evidence="1">Membrane</location>
        <topology evidence="1">Multi-pass membrane protein</topology>
    </subcellularLocation>
</comment>
<dbReference type="NCBIfam" id="TIGR01297">
    <property type="entry name" value="CDF"/>
    <property type="match status" value="1"/>
</dbReference>
<evidence type="ECO:0000256" key="8">
    <source>
        <dbReference type="SAM" id="Phobius"/>
    </source>
</evidence>
<comment type="caution">
    <text evidence="11">The sequence shown here is derived from an EMBL/GenBank/DDBJ whole genome shotgun (WGS) entry which is preliminary data.</text>
</comment>
<feature type="domain" description="Cation efflux protein cytoplasmic" evidence="10">
    <location>
        <begin position="208"/>
        <end position="283"/>
    </location>
</feature>
<evidence type="ECO:0000259" key="9">
    <source>
        <dbReference type="Pfam" id="PF01545"/>
    </source>
</evidence>
<dbReference type="InterPro" id="IPR036837">
    <property type="entry name" value="Cation_efflux_CTD_sf"/>
</dbReference>
<dbReference type="GO" id="GO:0005385">
    <property type="term" value="F:zinc ion transmembrane transporter activity"/>
    <property type="evidence" value="ECO:0007669"/>
    <property type="project" value="TreeGrafter"/>
</dbReference>
<dbReference type="AlphaFoldDB" id="A0A9D6ULX2"/>
<feature type="transmembrane region" description="Helical" evidence="8">
    <location>
        <begin position="45"/>
        <end position="63"/>
    </location>
</feature>
<dbReference type="InterPro" id="IPR002524">
    <property type="entry name" value="Cation_efflux"/>
</dbReference>
<feature type="transmembrane region" description="Helical" evidence="8">
    <location>
        <begin position="111"/>
        <end position="134"/>
    </location>
</feature>
<evidence type="ECO:0000256" key="6">
    <source>
        <dbReference type="ARBA" id="ARBA00023065"/>
    </source>
</evidence>
<evidence type="ECO:0000313" key="11">
    <source>
        <dbReference type="EMBL" id="MBI5078562.1"/>
    </source>
</evidence>
<feature type="transmembrane region" description="Helical" evidence="8">
    <location>
        <begin position="12"/>
        <end position="33"/>
    </location>
</feature>
<feature type="transmembrane region" description="Helical" evidence="8">
    <location>
        <begin position="75"/>
        <end position="99"/>
    </location>
</feature>
<dbReference type="InterPro" id="IPR027470">
    <property type="entry name" value="Cation_efflux_CTD"/>
</dbReference>
<evidence type="ECO:0000256" key="7">
    <source>
        <dbReference type="ARBA" id="ARBA00023136"/>
    </source>
</evidence>
<feature type="domain" description="Cation efflux protein transmembrane" evidence="9">
    <location>
        <begin position="13"/>
        <end position="204"/>
    </location>
</feature>
<evidence type="ECO:0000256" key="3">
    <source>
        <dbReference type="ARBA" id="ARBA00022448"/>
    </source>
</evidence>
<keyword evidence="5 8" id="KW-1133">Transmembrane helix</keyword>
<keyword evidence="6" id="KW-0406">Ion transport</keyword>
<evidence type="ECO:0000259" key="10">
    <source>
        <dbReference type="Pfam" id="PF16916"/>
    </source>
</evidence>
<name>A0A9D6ULX2_UNCSA</name>
<evidence type="ECO:0000256" key="4">
    <source>
        <dbReference type="ARBA" id="ARBA00022692"/>
    </source>
</evidence>
<dbReference type="Pfam" id="PF01545">
    <property type="entry name" value="Cation_efflux"/>
    <property type="match status" value="1"/>
</dbReference>
<organism evidence="11 12">
    <name type="scientific">Candidatus Saganbacteria bacterium</name>
    <dbReference type="NCBI Taxonomy" id="2575572"/>
    <lineage>
        <taxon>Bacteria</taxon>
        <taxon>Bacillati</taxon>
        <taxon>Saganbacteria</taxon>
    </lineage>
</organism>
<dbReference type="Pfam" id="PF16916">
    <property type="entry name" value="ZT_dimer"/>
    <property type="match status" value="1"/>
</dbReference>
<keyword evidence="7 8" id="KW-0472">Membrane</keyword>
<accession>A0A9D6ULX2</accession>
<evidence type="ECO:0000313" key="12">
    <source>
        <dbReference type="Proteomes" id="UP000808761"/>
    </source>
</evidence>
<dbReference type="Gene3D" id="1.20.1510.10">
    <property type="entry name" value="Cation efflux protein transmembrane domain"/>
    <property type="match status" value="1"/>
</dbReference>
<keyword evidence="3" id="KW-0813">Transport</keyword>
<feature type="transmembrane region" description="Helical" evidence="8">
    <location>
        <begin position="176"/>
        <end position="196"/>
    </location>
</feature>
<gene>
    <name evidence="11" type="ORF">HZB08_00880</name>
</gene>
<dbReference type="SUPFAM" id="SSF160240">
    <property type="entry name" value="Cation efflux protein cytoplasmic domain-like"/>
    <property type="match status" value="1"/>
</dbReference>
<dbReference type="Proteomes" id="UP000808761">
    <property type="component" value="Unassembled WGS sequence"/>
</dbReference>
<proteinExistence type="inferred from homology"/>
<dbReference type="PANTHER" id="PTHR11562:SF17">
    <property type="entry name" value="RE54080P-RELATED"/>
    <property type="match status" value="1"/>
</dbReference>
<dbReference type="PANTHER" id="PTHR11562">
    <property type="entry name" value="CATION EFFLUX PROTEIN/ ZINC TRANSPORTER"/>
    <property type="match status" value="1"/>
</dbReference>
<dbReference type="InterPro" id="IPR027469">
    <property type="entry name" value="Cation_efflux_TMD_sf"/>
</dbReference>
<evidence type="ECO:0000256" key="1">
    <source>
        <dbReference type="ARBA" id="ARBA00004141"/>
    </source>
</evidence>
<sequence length="292" mass="31802">MEGGKSVNGRNSLIAALSVTVIVFFVELIGGLVSNSLALLSDAGHMLTDIMALSLALAASIFASRQTEEDRTYGFYRLEILSALFNGILLTLVSLYIFYQAYRRFVHPAEVQSSLMLMVAVVGLLANISAAFILKDSHEENLNVRGAFVHVLSDLGASVAVIIGGLIIYFTRWYSVDPFLGVLIGLLILRGAVGLIKESADILLEAAPKGISVDEVENTIKDVKGIKEIHDLHIWTITSGINAISAHLLIEEKESGRAAEILREVGAMLKVKYNFMHSTFQTECEACSVCRR</sequence>
<evidence type="ECO:0000256" key="2">
    <source>
        <dbReference type="ARBA" id="ARBA00008873"/>
    </source>
</evidence>
<comment type="similarity">
    <text evidence="2">Belongs to the cation diffusion facilitator (CDF) transporter (TC 2.A.4) family. SLC30A subfamily.</text>
</comment>
<dbReference type="InterPro" id="IPR050681">
    <property type="entry name" value="CDF/SLC30A"/>
</dbReference>
<reference evidence="11" key="1">
    <citation type="submission" date="2020-07" db="EMBL/GenBank/DDBJ databases">
        <title>Huge and variable diversity of episymbiotic CPR bacteria and DPANN archaea in groundwater ecosystems.</title>
        <authorList>
            <person name="He C.Y."/>
            <person name="Keren R."/>
            <person name="Whittaker M."/>
            <person name="Farag I.F."/>
            <person name="Doudna J."/>
            <person name="Cate J.H.D."/>
            <person name="Banfield J.F."/>
        </authorList>
    </citation>
    <scope>NUCLEOTIDE SEQUENCE</scope>
    <source>
        <strain evidence="11">NC_groundwater_1860_Pr3_B-0.1um_51_7</strain>
    </source>
</reference>
<evidence type="ECO:0000256" key="5">
    <source>
        <dbReference type="ARBA" id="ARBA00022989"/>
    </source>
</evidence>
<dbReference type="SUPFAM" id="SSF161111">
    <property type="entry name" value="Cation efflux protein transmembrane domain-like"/>
    <property type="match status" value="1"/>
</dbReference>
<feature type="transmembrane region" description="Helical" evidence="8">
    <location>
        <begin position="146"/>
        <end position="170"/>
    </location>
</feature>
<dbReference type="EMBL" id="JACRKR010000043">
    <property type="protein sequence ID" value="MBI5078562.1"/>
    <property type="molecule type" value="Genomic_DNA"/>
</dbReference>
<dbReference type="InterPro" id="IPR058533">
    <property type="entry name" value="Cation_efflux_TM"/>
</dbReference>
<keyword evidence="4 8" id="KW-0812">Transmembrane</keyword>
<protein>
    <submittedName>
        <fullName evidence="11">Cation transporter</fullName>
    </submittedName>
</protein>
<dbReference type="GO" id="GO:0005886">
    <property type="term" value="C:plasma membrane"/>
    <property type="evidence" value="ECO:0007669"/>
    <property type="project" value="TreeGrafter"/>
</dbReference>